<feature type="compositionally biased region" description="Polar residues" evidence="1">
    <location>
        <begin position="83"/>
        <end position="94"/>
    </location>
</feature>
<dbReference type="PANTHER" id="PTHR35717:SF1">
    <property type="entry name" value="OS05G0156200 PROTEIN"/>
    <property type="match status" value="1"/>
</dbReference>
<evidence type="ECO:0000256" key="1">
    <source>
        <dbReference type="SAM" id="MobiDB-lite"/>
    </source>
</evidence>
<feature type="region of interest" description="Disordered" evidence="1">
    <location>
        <begin position="305"/>
        <end position="324"/>
    </location>
</feature>
<keyword evidence="3" id="KW-1185">Reference proteome</keyword>
<protein>
    <submittedName>
        <fullName evidence="2">Uncharacterized protein</fullName>
    </submittedName>
</protein>
<organism evidence="2 3">
    <name type="scientific">Ceratopteris richardii</name>
    <name type="common">Triangle waterfern</name>
    <dbReference type="NCBI Taxonomy" id="49495"/>
    <lineage>
        <taxon>Eukaryota</taxon>
        <taxon>Viridiplantae</taxon>
        <taxon>Streptophyta</taxon>
        <taxon>Embryophyta</taxon>
        <taxon>Tracheophyta</taxon>
        <taxon>Polypodiopsida</taxon>
        <taxon>Polypodiidae</taxon>
        <taxon>Polypodiales</taxon>
        <taxon>Pteridineae</taxon>
        <taxon>Pteridaceae</taxon>
        <taxon>Parkerioideae</taxon>
        <taxon>Ceratopteris</taxon>
    </lineage>
</organism>
<dbReference type="OrthoDB" id="637546at2759"/>
<sequence>MNLKRSCKKEMVLDSTSLQPVNKRARAEDEVCLDNFHAHKRYLSEVMASSLNGLKVGDTFSGGPKATTPTFDPLGSPGLTETGGISKSLSSYPSNGDELSSLDSYMSDDSDNDSVCYRTGRICYRTPQRILSSLGDSSRAASPVKSSKGVSSFCSNAATNGFSMSSTSISCMQPRQRVADAESPFPPSPSDPCYSADLRRTALLKSLQLRAQSPVATSDVAAADENINDCPDSCEHHLNEADDRFSPFTPNMDDLSAEQAGCNHDIMGSPVHGTYPGQTERGSGRVRSLLLDACTVIKVKGCSDVRQEGDVSDSTEADNASEMK</sequence>
<dbReference type="AlphaFoldDB" id="A0A8T2RVY2"/>
<proteinExistence type="predicted"/>
<comment type="caution">
    <text evidence="2">The sequence shown here is derived from an EMBL/GenBank/DDBJ whole genome shotgun (WGS) entry which is preliminary data.</text>
</comment>
<reference evidence="2" key="1">
    <citation type="submission" date="2021-08" db="EMBL/GenBank/DDBJ databases">
        <title>WGS assembly of Ceratopteris richardii.</title>
        <authorList>
            <person name="Marchant D.B."/>
            <person name="Chen G."/>
            <person name="Jenkins J."/>
            <person name="Shu S."/>
            <person name="Leebens-Mack J."/>
            <person name="Grimwood J."/>
            <person name="Schmutz J."/>
            <person name="Soltis P."/>
            <person name="Soltis D."/>
            <person name="Chen Z.-H."/>
        </authorList>
    </citation>
    <scope>NUCLEOTIDE SEQUENCE</scope>
    <source>
        <strain evidence="2">Whitten #5841</strain>
        <tissue evidence="2">Leaf</tissue>
    </source>
</reference>
<gene>
    <name evidence="2" type="ORF">KP509_24G071800</name>
</gene>
<dbReference type="OMA" id="PAITENC"/>
<dbReference type="EMBL" id="CM035429">
    <property type="protein sequence ID" value="KAH7300626.1"/>
    <property type="molecule type" value="Genomic_DNA"/>
</dbReference>
<feature type="region of interest" description="Disordered" evidence="1">
    <location>
        <begin position="68"/>
        <end position="94"/>
    </location>
</feature>
<accession>A0A8T2RVY2</accession>
<dbReference type="Proteomes" id="UP000825935">
    <property type="component" value="Chromosome 24"/>
</dbReference>
<dbReference type="PANTHER" id="PTHR35717">
    <property type="entry name" value="OS05G0156200 PROTEIN"/>
    <property type="match status" value="1"/>
</dbReference>
<evidence type="ECO:0000313" key="2">
    <source>
        <dbReference type="EMBL" id="KAH7300626.1"/>
    </source>
</evidence>
<name>A0A8T2RVY2_CERRI</name>
<evidence type="ECO:0000313" key="3">
    <source>
        <dbReference type="Proteomes" id="UP000825935"/>
    </source>
</evidence>